<dbReference type="InterPro" id="IPR004345">
    <property type="entry name" value="TB2_DP1_HVA22"/>
</dbReference>
<dbReference type="PANTHER" id="PTHR12300:SF117">
    <property type="entry name" value="LP05237P-RELATED"/>
    <property type="match status" value="1"/>
</dbReference>
<keyword evidence="4" id="KW-1185">Reference proteome</keyword>
<dbReference type="Proteomes" id="UP001642540">
    <property type="component" value="Unassembled WGS sequence"/>
</dbReference>
<comment type="subcellular location">
    <subcellularLocation>
        <location evidence="1">Membrane</location>
        <topology evidence="1">Multi-pass membrane protein</topology>
    </subcellularLocation>
</comment>
<feature type="transmembrane region" description="Helical" evidence="1">
    <location>
        <begin position="39"/>
        <end position="65"/>
    </location>
</feature>
<feature type="region of interest" description="Disordered" evidence="2">
    <location>
        <begin position="163"/>
        <end position="272"/>
    </location>
</feature>
<evidence type="ECO:0000256" key="1">
    <source>
        <dbReference type="RuleBase" id="RU362006"/>
    </source>
</evidence>
<evidence type="ECO:0000313" key="3">
    <source>
        <dbReference type="EMBL" id="CAL8077791.1"/>
    </source>
</evidence>
<keyword evidence="1" id="KW-1133">Transmembrane helix</keyword>
<organism evidence="3 4">
    <name type="scientific">Orchesella dallaii</name>
    <dbReference type="NCBI Taxonomy" id="48710"/>
    <lineage>
        <taxon>Eukaryota</taxon>
        <taxon>Metazoa</taxon>
        <taxon>Ecdysozoa</taxon>
        <taxon>Arthropoda</taxon>
        <taxon>Hexapoda</taxon>
        <taxon>Collembola</taxon>
        <taxon>Entomobryomorpha</taxon>
        <taxon>Entomobryoidea</taxon>
        <taxon>Orchesellidae</taxon>
        <taxon>Orchesellinae</taxon>
        <taxon>Orchesella</taxon>
    </lineage>
</organism>
<reference evidence="3 4" key="1">
    <citation type="submission" date="2024-08" db="EMBL/GenBank/DDBJ databases">
        <authorList>
            <person name="Cucini C."/>
            <person name="Frati F."/>
        </authorList>
    </citation>
    <scope>NUCLEOTIDE SEQUENCE [LARGE SCALE GENOMIC DNA]</scope>
</reference>
<evidence type="ECO:0000256" key="2">
    <source>
        <dbReference type="SAM" id="MobiDB-lite"/>
    </source>
</evidence>
<sequence>MYNCIYIFLKIMCMGLLYPAYCSYKTVKTKNVKEYVHWMMYWIVFALFQFCEVFVDMFIGCWFPFYYEIKIVFVLWVLSPTTKGGSVLYRRIIHPTFNRHEDEIDSYIDDFKLHVSKLVVRWGSSAFSFITEAIMNVVLRAGAGEHPFFKQSKRSFSLEGFDEQDMNRNSRQLQQDDSHGMYSDTETTPMADEDGSPQRRQIDRYGSVERERKARNPLPTPYSAMNLGVEENDDAQPPKLRSSSRKKKEGNIYGTLPRTTVKNNRRQNQNKT</sequence>
<keyword evidence="1" id="KW-0812">Transmembrane</keyword>
<feature type="transmembrane region" description="Helical" evidence="1">
    <location>
        <begin position="6"/>
        <end position="27"/>
    </location>
</feature>
<accession>A0ABP1PUA1</accession>
<name>A0ABP1PUA1_9HEXA</name>
<gene>
    <name evidence="3" type="ORF">ODALV1_LOCUS3917</name>
</gene>
<keyword evidence="1" id="KW-0472">Membrane</keyword>
<feature type="compositionally biased region" description="Basic and acidic residues" evidence="2">
    <location>
        <begin position="196"/>
        <end position="214"/>
    </location>
</feature>
<proteinExistence type="inferred from homology"/>
<evidence type="ECO:0000313" key="4">
    <source>
        <dbReference type="Proteomes" id="UP001642540"/>
    </source>
</evidence>
<protein>
    <recommendedName>
        <fullName evidence="1">Receptor expression-enhancing protein</fullName>
    </recommendedName>
</protein>
<comment type="similarity">
    <text evidence="1">Belongs to the DP1 family.</text>
</comment>
<feature type="compositionally biased region" description="Polar residues" evidence="2">
    <location>
        <begin position="257"/>
        <end position="272"/>
    </location>
</feature>
<comment type="caution">
    <text evidence="3">The sequence shown here is derived from an EMBL/GenBank/DDBJ whole genome shotgun (WGS) entry which is preliminary data.</text>
</comment>
<dbReference type="PANTHER" id="PTHR12300">
    <property type="entry name" value="HVA22-LIKE PROTEINS"/>
    <property type="match status" value="1"/>
</dbReference>
<dbReference type="Pfam" id="PF03134">
    <property type="entry name" value="TB2_DP1_HVA22"/>
    <property type="match status" value="1"/>
</dbReference>
<dbReference type="EMBL" id="CAXLJM020000013">
    <property type="protein sequence ID" value="CAL8077791.1"/>
    <property type="molecule type" value="Genomic_DNA"/>
</dbReference>